<dbReference type="InterPro" id="IPR051545">
    <property type="entry name" value="NAD(P)H_dehydrogenase_qn"/>
</dbReference>
<dbReference type="RefSeq" id="WP_113891333.1">
    <property type="nucleotide sequence ID" value="NZ_QNRK01000027.1"/>
</dbReference>
<reference evidence="4 5" key="1">
    <citation type="submission" date="2018-06" db="EMBL/GenBank/DDBJ databases">
        <title>Genomic Encyclopedia of Type Strains, Phase IV (KMG-IV): sequencing the most valuable type-strain genomes for metagenomic binning, comparative biology and taxonomic classification.</title>
        <authorList>
            <person name="Goeker M."/>
        </authorList>
    </citation>
    <scope>NUCLEOTIDE SEQUENCE [LARGE SCALE GENOMIC DNA]</scope>
    <source>
        <strain evidence="4 5">DSM 24875</strain>
    </source>
</reference>
<accession>A0A366F0Z4</accession>
<dbReference type="SUPFAM" id="SSF52218">
    <property type="entry name" value="Flavoproteins"/>
    <property type="match status" value="1"/>
</dbReference>
<proteinExistence type="inferred from homology"/>
<name>A0A366F0Z4_9HYPH</name>
<dbReference type="EMBL" id="QNRK01000027">
    <property type="protein sequence ID" value="RBP07409.1"/>
    <property type="molecule type" value="Genomic_DNA"/>
</dbReference>
<evidence type="ECO:0000313" key="4">
    <source>
        <dbReference type="EMBL" id="RBP07409.1"/>
    </source>
</evidence>
<dbReference type="OrthoDB" id="9798454at2"/>
<dbReference type="AlphaFoldDB" id="A0A366F0Z4"/>
<dbReference type="GO" id="GO:0003955">
    <property type="term" value="F:NAD(P)H dehydrogenase (quinone) activity"/>
    <property type="evidence" value="ECO:0007669"/>
    <property type="project" value="TreeGrafter"/>
</dbReference>
<comment type="caution">
    <text evidence="4">The sequence shown here is derived from an EMBL/GenBank/DDBJ whole genome shotgun (WGS) entry which is preliminary data.</text>
</comment>
<dbReference type="InterPro" id="IPR029039">
    <property type="entry name" value="Flavoprotein-like_sf"/>
</dbReference>
<comment type="similarity">
    <text evidence="1">Belongs to the NAD(P)H dehydrogenase (quinone) family.</text>
</comment>
<evidence type="ECO:0000259" key="3">
    <source>
        <dbReference type="Pfam" id="PF02525"/>
    </source>
</evidence>
<keyword evidence="5" id="KW-1185">Reference proteome</keyword>
<protein>
    <submittedName>
        <fullName evidence="4">Putative NADPH-quinone reductase</fullName>
    </submittedName>
</protein>
<gene>
    <name evidence="4" type="ORF">DFR50_12754</name>
</gene>
<evidence type="ECO:0000256" key="1">
    <source>
        <dbReference type="ARBA" id="ARBA00006252"/>
    </source>
</evidence>
<organism evidence="4 5">
    <name type="scientific">Roseiarcus fermentans</name>
    <dbReference type="NCBI Taxonomy" id="1473586"/>
    <lineage>
        <taxon>Bacteria</taxon>
        <taxon>Pseudomonadati</taxon>
        <taxon>Pseudomonadota</taxon>
        <taxon>Alphaproteobacteria</taxon>
        <taxon>Hyphomicrobiales</taxon>
        <taxon>Roseiarcaceae</taxon>
        <taxon>Roseiarcus</taxon>
    </lineage>
</organism>
<dbReference type="PANTHER" id="PTHR10204">
    <property type="entry name" value="NAD P H OXIDOREDUCTASE-RELATED"/>
    <property type="match status" value="1"/>
</dbReference>
<dbReference type="Proteomes" id="UP000253529">
    <property type="component" value="Unassembled WGS sequence"/>
</dbReference>
<evidence type="ECO:0000256" key="2">
    <source>
        <dbReference type="ARBA" id="ARBA00023002"/>
    </source>
</evidence>
<dbReference type="PANTHER" id="PTHR10204:SF34">
    <property type="entry name" value="NAD(P)H DEHYDROGENASE [QUINONE] 1 ISOFORM 1"/>
    <property type="match status" value="1"/>
</dbReference>
<evidence type="ECO:0000313" key="5">
    <source>
        <dbReference type="Proteomes" id="UP000253529"/>
    </source>
</evidence>
<dbReference type="Gene3D" id="3.40.50.360">
    <property type="match status" value="1"/>
</dbReference>
<sequence length="194" mass="22063">MRVLVVHAHPLATSFLSAVHVRLVAALRAGGHAVDDLDLYAERFDPVLSPEQMRVYVDTEKNTREVEPYVARLRAAEALVLVFPVWFDGLPAILQGYFQRVFLPGVATVIDERGLFHRNLQNLKRLAAVCAYGESRTDVAQKLDPPRRFVRDNIGVLIDPDGRFDYHPLYNMNFSAPARRQAFMRSVERAFSAW</sequence>
<dbReference type="Pfam" id="PF02525">
    <property type="entry name" value="Flavodoxin_2"/>
    <property type="match status" value="1"/>
</dbReference>
<keyword evidence="2" id="KW-0560">Oxidoreductase</keyword>
<feature type="domain" description="Flavodoxin-like fold" evidence="3">
    <location>
        <begin position="1"/>
        <end position="136"/>
    </location>
</feature>
<dbReference type="GO" id="GO:0005829">
    <property type="term" value="C:cytosol"/>
    <property type="evidence" value="ECO:0007669"/>
    <property type="project" value="TreeGrafter"/>
</dbReference>
<dbReference type="InterPro" id="IPR003680">
    <property type="entry name" value="Flavodoxin_fold"/>
</dbReference>